<sequence length="429" mass="48132">MASAYFEHESEWQLAICRECRVAVWPAHIMRHLQSNHHRVEHKEAQRIAEEVQTWPGLALSASQLILPSTVRPPIEALPIYQDGIQCCLEPESCRYVCRSIGTIRRHWRRCHQWSRQGRQSGGGSGSAKTQKIAQAGASACRPVHCQRFFAHQECSGYFEVCPRRQTDDATPATSPDTDSAAAASVWMQAWKQANEALAAAKRGAEQRIAEGNVDEANPWLRRTGWVPYLAGQDREVLVQLVEEPTALTEKLATAVWQVMADVATASQATVAGSGTLILMQAVRTERDQVRYQPLQPYQDRTSIRKRCRVWQQMLVFFVRTQRMRDAGRASGPEYRFNRRQAVAFERLMAAAEDVVAATGEEASPENAPLTSIQRACLDFCIELLNQTVSRREYDCALICAAAVLGVNPTQPGWRDPETYPPFLSAIIK</sequence>
<organism evidence="2">
    <name type="scientific">Dissoconium aciculare CBS 342.82</name>
    <dbReference type="NCBI Taxonomy" id="1314786"/>
    <lineage>
        <taxon>Eukaryota</taxon>
        <taxon>Fungi</taxon>
        <taxon>Dikarya</taxon>
        <taxon>Ascomycota</taxon>
        <taxon>Pezizomycotina</taxon>
        <taxon>Dothideomycetes</taxon>
        <taxon>Dothideomycetidae</taxon>
        <taxon>Mycosphaerellales</taxon>
        <taxon>Dissoconiaceae</taxon>
        <taxon>Dissoconium</taxon>
    </lineage>
</organism>
<dbReference type="Pfam" id="PF12013">
    <property type="entry name" value="OrsD"/>
    <property type="match status" value="1"/>
</dbReference>
<dbReference type="RefSeq" id="XP_033455821.1">
    <property type="nucleotide sequence ID" value="XM_033601945.1"/>
</dbReference>
<name>A0A6J3LSK7_9PEZI</name>
<gene>
    <name evidence="2" type="ORF">K489DRAFT_326901</name>
</gene>
<reference evidence="2" key="2">
    <citation type="submission" date="2020-04" db="EMBL/GenBank/DDBJ databases">
        <authorList>
            <consortium name="NCBI Genome Project"/>
        </authorList>
    </citation>
    <scope>NUCLEOTIDE SEQUENCE</scope>
    <source>
        <strain evidence="2">CBS 342.82</strain>
    </source>
</reference>
<dbReference type="GeneID" id="54359745"/>
<reference evidence="2" key="1">
    <citation type="submission" date="2020-01" db="EMBL/GenBank/DDBJ databases">
        <authorList>
            <consortium name="DOE Joint Genome Institute"/>
            <person name="Haridas S."/>
            <person name="Albert R."/>
            <person name="Binder M."/>
            <person name="Bloem J."/>
            <person name="Labutti K."/>
            <person name="Salamov A."/>
            <person name="Andreopoulos B."/>
            <person name="Baker S.E."/>
            <person name="Barry K."/>
            <person name="Bills G."/>
            <person name="Bluhm B.H."/>
            <person name="Cannon C."/>
            <person name="Castanera R."/>
            <person name="Culley D.E."/>
            <person name="Daum C."/>
            <person name="Ezra D."/>
            <person name="Gonzalez J.B."/>
            <person name="Henrissat B."/>
            <person name="Kuo A."/>
            <person name="Liang C."/>
            <person name="Lipzen A."/>
            <person name="Lutzoni F."/>
            <person name="Magnuson J."/>
            <person name="Mondo S."/>
            <person name="Nolan M."/>
            <person name="Ohm R."/>
            <person name="Pangilinan J."/>
            <person name="Park H.-J."/>
            <person name="Ramirez L."/>
            <person name="Alfaro M."/>
            <person name="Sun H."/>
            <person name="Tritt A."/>
            <person name="Yoshinaga Y."/>
            <person name="Zwiers L.-H."/>
            <person name="Turgeon B.G."/>
            <person name="Goodwin S.B."/>
            <person name="Spatafora J.W."/>
            <person name="Crous P.W."/>
            <person name="Grigoriev I.V."/>
        </authorList>
    </citation>
    <scope>NUCLEOTIDE SEQUENCE</scope>
    <source>
        <strain evidence="2">CBS 342.82</strain>
    </source>
</reference>
<protein>
    <recommendedName>
        <fullName evidence="3">C2H2-type domain-containing protein</fullName>
    </recommendedName>
</protein>
<evidence type="ECO:0000313" key="2">
    <source>
        <dbReference type="RefSeq" id="XP_033455821.1"/>
    </source>
</evidence>
<dbReference type="OrthoDB" id="2608216at2759"/>
<reference evidence="2" key="3">
    <citation type="submission" date="2025-08" db="UniProtKB">
        <authorList>
            <consortium name="RefSeq"/>
        </authorList>
    </citation>
    <scope>IDENTIFICATION</scope>
    <source>
        <strain evidence="2">CBS 342.82</strain>
    </source>
</reference>
<dbReference type="InterPro" id="IPR022698">
    <property type="entry name" value="OrsD"/>
</dbReference>
<evidence type="ECO:0008006" key="3">
    <source>
        <dbReference type="Google" id="ProtNLM"/>
    </source>
</evidence>
<accession>A0A6J3LSK7</accession>
<dbReference type="AlphaFoldDB" id="A0A6J3LSK7"/>
<proteinExistence type="predicted"/>
<dbReference type="Proteomes" id="UP000504637">
    <property type="component" value="Unplaced"/>
</dbReference>
<keyword evidence="1" id="KW-1185">Reference proteome</keyword>
<evidence type="ECO:0000313" key="1">
    <source>
        <dbReference type="Proteomes" id="UP000504637"/>
    </source>
</evidence>
<feature type="non-terminal residue" evidence="2">
    <location>
        <position position="429"/>
    </location>
</feature>